<evidence type="ECO:0008006" key="3">
    <source>
        <dbReference type="Google" id="ProtNLM"/>
    </source>
</evidence>
<evidence type="ECO:0000313" key="2">
    <source>
        <dbReference type="Proteomes" id="UP000562027"/>
    </source>
</evidence>
<dbReference type="AlphaFoldDB" id="A0A840LBM0"/>
<keyword evidence="2" id="KW-1185">Reference proteome</keyword>
<organism evidence="1 2">
    <name type="scientific">Roseateles oligotrophus</name>
    <dbReference type="NCBI Taxonomy" id="1769250"/>
    <lineage>
        <taxon>Bacteria</taxon>
        <taxon>Pseudomonadati</taxon>
        <taxon>Pseudomonadota</taxon>
        <taxon>Betaproteobacteria</taxon>
        <taxon>Burkholderiales</taxon>
        <taxon>Sphaerotilaceae</taxon>
        <taxon>Roseateles</taxon>
    </lineage>
</organism>
<evidence type="ECO:0000313" key="1">
    <source>
        <dbReference type="EMBL" id="MBB4844255.1"/>
    </source>
</evidence>
<accession>A0A840LBM0</accession>
<gene>
    <name evidence="1" type="ORF">HNP55_002791</name>
</gene>
<proteinExistence type="predicted"/>
<reference evidence="1 2" key="1">
    <citation type="submission" date="2020-08" db="EMBL/GenBank/DDBJ databases">
        <title>Functional genomics of gut bacteria from endangered species of beetles.</title>
        <authorList>
            <person name="Carlos-Shanley C."/>
        </authorList>
    </citation>
    <scope>NUCLEOTIDE SEQUENCE [LARGE SCALE GENOMIC DNA]</scope>
    <source>
        <strain evidence="1 2">S00239</strain>
    </source>
</reference>
<name>A0A840LBM0_9BURK</name>
<comment type="caution">
    <text evidence="1">The sequence shown here is derived from an EMBL/GenBank/DDBJ whole genome shotgun (WGS) entry which is preliminary data.</text>
</comment>
<dbReference type="EMBL" id="JACHLP010000005">
    <property type="protein sequence ID" value="MBB4844255.1"/>
    <property type="molecule type" value="Genomic_DNA"/>
</dbReference>
<dbReference type="Proteomes" id="UP000562027">
    <property type="component" value="Unassembled WGS sequence"/>
</dbReference>
<protein>
    <recommendedName>
        <fullName evidence="3">DUF4062 domain-containing protein</fullName>
    </recommendedName>
</protein>
<sequence>MSTDKLRVMISSRCKPYQTEAGETFPLDRLRQSIKDELDAAHLLGQPLFECWINEQEPAKPATLDVWDECMKAVRQAQIVIALYNGDAGWCAEGGDGGELGICHAELSTALQTGRDRVFMLNLPLAAECGEATDRRFQEFVRQELSFNGPAATDDTNALAKLKQTVAEAVALLAREGSSQLRKSSYALGQALAWSRMSFAERKREMEKTVGQALLERFASTSPRSLGEFNAGGLRLLLQFETQVLLMTVHAIPAPMTTAAAREMVGRPFLSDHKVLQVDEAERPKTPLGKALKFHGPVHLIACHRGVTEKQATDMLGFPDATVVSTGFGVYVLDPVQRVQLILLANCRDASSSRYAVQRFFDWLKRSAQAPEFIAHAKARSRIVRAIQKEQA</sequence>
<dbReference type="RefSeq" id="WP_184300376.1">
    <property type="nucleotide sequence ID" value="NZ_JACHLP010000005.1"/>
</dbReference>